<name>B6G7J7_9ACTN</name>
<reference evidence="1 2" key="2">
    <citation type="submission" date="2008-10" db="EMBL/GenBank/DDBJ databases">
        <authorList>
            <person name="Fulton L."/>
            <person name="Clifton S."/>
            <person name="Fulton B."/>
            <person name="Xu J."/>
            <person name="Minx P."/>
            <person name="Pepin K.H."/>
            <person name="Johnson M."/>
            <person name="Thiruvilangam P."/>
            <person name="Bhonagiri V."/>
            <person name="Nash W.E."/>
            <person name="Mardis E.R."/>
            <person name="Wilson R.K."/>
        </authorList>
    </citation>
    <scope>NUCLEOTIDE SEQUENCE [LARGE SCALE GENOMIC DNA]</scope>
    <source>
        <strain evidence="1 2">DSM 13279</strain>
    </source>
</reference>
<dbReference type="HOGENOM" id="CLU_3060484_0_0_11"/>
<gene>
    <name evidence="1" type="ORF">COLSTE_00035</name>
</gene>
<evidence type="ECO:0000313" key="1">
    <source>
        <dbReference type="EMBL" id="EEA91766.1"/>
    </source>
</evidence>
<dbReference type="AlphaFoldDB" id="B6G7J7"/>
<protein>
    <submittedName>
        <fullName evidence="1">Uncharacterized protein</fullName>
    </submittedName>
</protein>
<keyword evidence="2" id="KW-1185">Reference proteome</keyword>
<sequence length="53" mass="5962">MLAFFLRHGRRFGHSLVVQGTVRSVFCGVCGCLSKRFPRRSGHFCCANSQMRG</sequence>
<comment type="caution">
    <text evidence="1">The sequence shown here is derived from an EMBL/GenBank/DDBJ whole genome shotgun (WGS) entry which is preliminary data.</text>
</comment>
<dbReference type="EMBL" id="ABXJ01000003">
    <property type="protein sequence ID" value="EEA91766.1"/>
    <property type="molecule type" value="Genomic_DNA"/>
</dbReference>
<evidence type="ECO:0000313" key="2">
    <source>
        <dbReference type="Proteomes" id="UP000003560"/>
    </source>
</evidence>
<proteinExistence type="predicted"/>
<dbReference type="Proteomes" id="UP000003560">
    <property type="component" value="Unassembled WGS sequence"/>
</dbReference>
<organism evidence="1 2">
    <name type="scientific">Collinsella stercoris DSM 13279</name>
    <dbReference type="NCBI Taxonomy" id="445975"/>
    <lineage>
        <taxon>Bacteria</taxon>
        <taxon>Bacillati</taxon>
        <taxon>Actinomycetota</taxon>
        <taxon>Coriobacteriia</taxon>
        <taxon>Coriobacteriales</taxon>
        <taxon>Coriobacteriaceae</taxon>
        <taxon>Collinsella</taxon>
    </lineage>
</organism>
<reference evidence="1 2" key="1">
    <citation type="submission" date="2008-10" db="EMBL/GenBank/DDBJ databases">
        <title>Draft genome sequence of Collinsella stercoris (DSM 13279).</title>
        <authorList>
            <person name="Sudarsanam P."/>
            <person name="Ley R."/>
            <person name="Guruge J."/>
            <person name="Turnbaugh P.J."/>
            <person name="Mahowald M."/>
            <person name="Liep D."/>
            <person name="Gordon J."/>
        </authorList>
    </citation>
    <scope>NUCLEOTIDE SEQUENCE [LARGE SCALE GENOMIC DNA]</scope>
    <source>
        <strain evidence="1 2">DSM 13279</strain>
    </source>
</reference>
<accession>B6G7J7</accession>